<accession>A0A9E6XUA3</accession>
<sequence length="481" mass="50375">MPREQLLIAGEWRPSADGAQFETTDPSSGELLAVCAEAGDADVDDAVQAARAALGSPAWSSMLPAARARLLWRVADLIEANGDELAELETRDQGQPLAVSRAISVPSAAEHFRYYAGWCTKIEGSVPAVGIPQVMAYTRREPVGVCALITPWNFPLMIAAWKLAPALACANAAILKPAEQTPLTSLRLCELIAEAGVPRGVVNCLTGGPAVGRALSGHPGVDKVSFTGSTEAGREIVRASAGNLKRVTLELGGKAPSIVARDADIDAAVAGCAQGGLLNSGQVCAAYSRFYVDSARHDEFVEKLARAAGALQLGPGLHPSTELGPLVSDAHRTSVERHVRAAIASGADLITGGERVDGPLDGGHFFEPTVFAGVTDDMAIAREEVFGPVLSVLRYDDEDELPGRANDTDYGLAAAIWTRDVARAHELAAGIDAGAVYVNMLPVPDAAVPWGGRKTSGWGREMGPDAIDAYTERKSVFVALS</sequence>
<evidence type="ECO:0000256" key="2">
    <source>
        <dbReference type="ARBA" id="ARBA00023002"/>
    </source>
</evidence>
<comment type="similarity">
    <text evidence="1 4">Belongs to the aldehyde dehydrogenase family.</text>
</comment>
<protein>
    <submittedName>
        <fullName evidence="6">Phenylacetaldehyde dehydrogenase</fullName>
        <ecNumber evidence="6">1.2.1.39</ecNumber>
    </submittedName>
</protein>
<dbReference type="Gene3D" id="3.40.309.10">
    <property type="entry name" value="Aldehyde Dehydrogenase, Chain A, domain 2"/>
    <property type="match status" value="1"/>
</dbReference>
<dbReference type="PROSITE" id="PS00687">
    <property type="entry name" value="ALDEHYDE_DEHYDR_GLU"/>
    <property type="match status" value="1"/>
</dbReference>
<dbReference type="InterPro" id="IPR016162">
    <property type="entry name" value="Ald_DH_N"/>
</dbReference>
<feature type="active site" evidence="3">
    <location>
        <position position="250"/>
    </location>
</feature>
<dbReference type="Proteomes" id="UP001162834">
    <property type="component" value="Chromosome"/>
</dbReference>
<dbReference type="PROSITE" id="PS00070">
    <property type="entry name" value="ALDEHYDE_DEHYDR_CYS"/>
    <property type="match status" value="1"/>
</dbReference>
<proteinExistence type="inferred from homology"/>
<dbReference type="AlphaFoldDB" id="A0A9E6XUA3"/>
<organism evidence="6 7">
    <name type="scientific">Capillimicrobium parvum</name>
    <dbReference type="NCBI Taxonomy" id="2884022"/>
    <lineage>
        <taxon>Bacteria</taxon>
        <taxon>Bacillati</taxon>
        <taxon>Actinomycetota</taxon>
        <taxon>Thermoleophilia</taxon>
        <taxon>Solirubrobacterales</taxon>
        <taxon>Capillimicrobiaceae</taxon>
        <taxon>Capillimicrobium</taxon>
    </lineage>
</organism>
<keyword evidence="2 4" id="KW-0560">Oxidoreductase</keyword>
<keyword evidence="7" id="KW-1185">Reference proteome</keyword>
<dbReference type="InterPro" id="IPR029510">
    <property type="entry name" value="Ald_DH_CS_GLU"/>
</dbReference>
<dbReference type="GO" id="GO:0008957">
    <property type="term" value="F:phenylacetaldehyde dehydrogenase (NAD+) activity"/>
    <property type="evidence" value="ECO:0007669"/>
    <property type="project" value="UniProtKB-EC"/>
</dbReference>
<reference evidence="6" key="1">
    <citation type="journal article" date="2022" name="Int. J. Syst. Evol. Microbiol.">
        <title>Pseudomonas aegrilactucae sp. nov. and Pseudomonas morbosilactucae sp. nov., pathogens causing bacterial rot of lettuce in Japan.</title>
        <authorList>
            <person name="Sawada H."/>
            <person name="Fujikawa T."/>
            <person name="Satou M."/>
        </authorList>
    </citation>
    <scope>NUCLEOTIDE SEQUENCE</scope>
    <source>
        <strain evidence="6">0166_1</strain>
    </source>
</reference>
<gene>
    <name evidence="6" type="primary">feaB</name>
    <name evidence="6" type="ORF">DSM104329_00948</name>
</gene>
<evidence type="ECO:0000256" key="4">
    <source>
        <dbReference type="RuleBase" id="RU003345"/>
    </source>
</evidence>
<dbReference type="Pfam" id="PF00171">
    <property type="entry name" value="Aldedh"/>
    <property type="match status" value="1"/>
</dbReference>
<dbReference type="InterPro" id="IPR016161">
    <property type="entry name" value="Ald_DH/histidinol_DH"/>
</dbReference>
<dbReference type="InterPro" id="IPR016160">
    <property type="entry name" value="Ald_DH_CS_CYS"/>
</dbReference>
<dbReference type="FunFam" id="3.40.309.10:FF:000009">
    <property type="entry name" value="Aldehyde dehydrogenase A"/>
    <property type="match status" value="1"/>
</dbReference>
<evidence type="ECO:0000259" key="5">
    <source>
        <dbReference type="Pfam" id="PF00171"/>
    </source>
</evidence>
<evidence type="ECO:0000256" key="3">
    <source>
        <dbReference type="PROSITE-ProRule" id="PRU10007"/>
    </source>
</evidence>
<dbReference type="PANTHER" id="PTHR11699">
    <property type="entry name" value="ALDEHYDE DEHYDROGENASE-RELATED"/>
    <property type="match status" value="1"/>
</dbReference>
<dbReference type="EMBL" id="CP087164">
    <property type="protein sequence ID" value="UGS34569.1"/>
    <property type="molecule type" value="Genomic_DNA"/>
</dbReference>
<evidence type="ECO:0000256" key="1">
    <source>
        <dbReference type="ARBA" id="ARBA00009986"/>
    </source>
</evidence>
<dbReference type="RefSeq" id="WP_259314236.1">
    <property type="nucleotide sequence ID" value="NZ_CP087164.1"/>
</dbReference>
<feature type="domain" description="Aldehyde dehydrogenase" evidence="5">
    <location>
        <begin position="12"/>
        <end position="476"/>
    </location>
</feature>
<evidence type="ECO:0000313" key="7">
    <source>
        <dbReference type="Proteomes" id="UP001162834"/>
    </source>
</evidence>
<dbReference type="InterPro" id="IPR016163">
    <property type="entry name" value="Ald_DH_C"/>
</dbReference>
<dbReference type="EC" id="1.2.1.39" evidence="6"/>
<evidence type="ECO:0000313" key="6">
    <source>
        <dbReference type="EMBL" id="UGS34569.1"/>
    </source>
</evidence>
<dbReference type="InterPro" id="IPR015590">
    <property type="entry name" value="Aldehyde_DH_dom"/>
</dbReference>
<dbReference type="KEGG" id="sbae:DSM104329_00948"/>
<dbReference type="FunFam" id="3.40.605.10:FF:000007">
    <property type="entry name" value="NAD/NADP-dependent betaine aldehyde dehydrogenase"/>
    <property type="match status" value="1"/>
</dbReference>
<dbReference type="Gene3D" id="3.40.605.10">
    <property type="entry name" value="Aldehyde Dehydrogenase, Chain A, domain 1"/>
    <property type="match status" value="1"/>
</dbReference>
<name>A0A9E6XUA3_9ACTN</name>
<dbReference type="SUPFAM" id="SSF53720">
    <property type="entry name" value="ALDH-like"/>
    <property type="match status" value="1"/>
</dbReference>